<dbReference type="Pfam" id="PF01571">
    <property type="entry name" value="GCV_T"/>
    <property type="match status" value="1"/>
</dbReference>
<dbReference type="GO" id="GO:0016226">
    <property type="term" value="P:iron-sulfur cluster assembly"/>
    <property type="evidence" value="ECO:0007669"/>
    <property type="project" value="TreeGrafter"/>
</dbReference>
<dbReference type="NCBIfam" id="TIGR03317">
    <property type="entry name" value="ygfZ_signature"/>
    <property type="match status" value="1"/>
</dbReference>
<dbReference type="Proteomes" id="UP000596074">
    <property type="component" value="Chromosome"/>
</dbReference>
<evidence type="ECO:0000259" key="1">
    <source>
        <dbReference type="Pfam" id="PF01571"/>
    </source>
</evidence>
<dbReference type="Gene3D" id="3.30.70.1400">
    <property type="entry name" value="Aminomethyltransferase beta-barrel domains"/>
    <property type="match status" value="1"/>
</dbReference>
<evidence type="ECO:0000313" key="2">
    <source>
        <dbReference type="EMBL" id="QQD24802.1"/>
    </source>
</evidence>
<proteinExistence type="predicted"/>
<dbReference type="PANTHER" id="PTHR22602:SF0">
    <property type="entry name" value="TRANSFERASE CAF17, MITOCHONDRIAL-RELATED"/>
    <property type="match status" value="1"/>
</dbReference>
<organism evidence="2 3">
    <name type="scientific">Venatoribacter cucullus</name>
    <dbReference type="NCBI Taxonomy" id="2661630"/>
    <lineage>
        <taxon>Bacteria</taxon>
        <taxon>Pseudomonadati</taxon>
        <taxon>Pseudomonadota</taxon>
        <taxon>Gammaproteobacteria</taxon>
        <taxon>Oceanospirillales</taxon>
        <taxon>Oceanospirillaceae</taxon>
        <taxon>Venatoribacter</taxon>
    </lineage>
</organism>
<dbReference type="InterPro" id="IPR006222">
    <property type="entry name" value="GCVT_N"/>
</dbReference>
<accession>A0A9X7UXD9</accession>
<dbReference type="InterPro" id="IPR045179">
    <property type="entry name" value="YgfZ/GcvT"/>
</dbReference>
<dbReference type="AlphaFoldDB" id="A0A9X7UXD9"/>
<name>A0A9X7UXD9_9GAMM</name>
<dbReference type="PANTHER" id="PTHR22602">
    <property type="entry name" value="TRANSFERASE CAF17, MITOCHONDRIAL-RELATED"/>
    <property type="match status" value="1"/>
</dbReference>
<dbReference type="RefSeq" id="WP_228344863.1">
    <property type="nucleotide sequence ID" value="NZ_CP046056.1"/>
</dbReference>
<protein>
    <submittedName>
        <fullName evidence="2">Folate-binding protein</fullName>
    </submittedName>
</protein>
<gene>
    <name evidence="2" type="ORF">GJQ55_10140</name>
</gene>
<reference evidence="2 3" key="1">
    <citation type="submission" date="2019-11" db="EMBL/GenBank/DDBJ databases">
        <title>Venatorbacter sp. nov. a predator of Campylobacter and other Gram-negative bacteria.</title>
        <authorList>
            <person name="Saeedi A."/>
            <person name="Cummings N.J."/>
            <person name="Connerton I.F."/>
            <person name="Connerton P.L."/>
        </authorList>
    </citation>
    <scope>NUCLEOTIDE SEQUENCE [LARGE SCALE GENOMIC DNA]</scope>
    <source>
        <strain evidence="2">XL5</strain>
    </source>
</reference>
<dbReference type="InterPro" id="IPR017703">
    <property type="entry name" value="YgfZ/GCV_T_CS"/>
</dbReference>
<keyword evidence="3" id="KW-1185">Reference proteome</keyword>
<dbReference type="Gene3D" id="2.40.30.160">
    <property type="match status" value="1"/>
</dbReference>
<dbReference type="EMBL" id="CP046056">
    <property type="protein sequence ID" value="QQD24802.1"/>
    <property type="molecule type" value="Genomic_DNA"/>
</dbReference>
<sequence length="293" mass="31909">MSDTAVFSVLPDLALLEISGPDSERFLQGQLTCDVAALQAGRWTLGACCTAKGRMVANFVIGRQDNTFWLRLPREQVAALHQHLSRYAVFFKTTLTDRSDDWQVLGAVPAQSSPALLTQPQPLPVIADGLELQWPDGRRERWQAGNTAGHSPDNGQWAAADIRQGLIWVTEASREQWVPQHIDWHHQGGISFRKGCYTGQEIVARLQYLGKSKKQVIQLYSEQPLDLAVLTPLQDQQGKAIGEVACWAGQQGLAVINAGSLPAALLAGDISLTGAGLFYTDGINDGTDTEPAQ</sequence>
<feature type="domain" description="GCVT N-terminal" evidence="1">
    <location>
        <begin position="16"/>
        <end position="106"/>
    </location>
</feature>
<dbReference type="SUPFAM" id="SSF103025">
    <property type="entry name" value="Folate-binding domain"/>
    <property type="match status" value="1"/>
</dbReference>
<evidence type="ECO:0000313" key="3">
    <source>
        <dbReference type="Proteomes" id="UP000596074"/>
    </source>
</evidence>
<dbReference type="KEGG" id="vcw:GJQ55_10140"/>